<gene>
    <name evidence="1" type="ORF">F4821DRAFT_230128</name>
</gene>
<reference evidence="1 2" key="1">
    <citation type="journal article" date="2022" name="New Phytol.">
        <title>Ecological generalism drives hyperdiversity of secondary metabolite gene clusters in xylarialean endophytes.</title>
        <authorList>
            <person name="Franco M.E.E."/>
            <person name="Wisecaver J.H."/>
            <person name="Arnold A.E."/>
            <person name="Ju Y.M."/>
            <person name="Slot J.C."/>
            <person name="Ahrendt S."/>
            <person name="Moore L.P."/>
            <person name="Eastman K.E."/>
            <person name="Scott K."/>
            <person name="Konkel Z."/>
            <person name="Mondo S.J."/>
            <person name="Kuo A."/>
            <person name="Hayes R.D."/>
            <person name="Haridas S."/>
            <person name="Andreopoulos B."/>
            <person name="Riley R."/>
            <person name="LaButti K."/>
            <person name="Pangilinan J."/>
            <person name="Lipzen A."/>
            <person name="Amirebrahimi M."/>
            <person name="Yan J."/>
            <person name="Adam C."/>
            <person name="Keymanesh K."/>
            <person name="Ng V."/>
            <person name="Louie K."/>
            <person name="Northen T."/>
            <person name="Drula E."/>
            <person name="Henrissat B."/>
            <person name="Hsieh H.M."/>
            <person name="Youens-Clark K."/>
            <person name="Lutzoni F."/>
            <person name="Miadlikowska J."/>
            <person name="Eastwood D.C."/>
            <person name="Hamelin R.C."/>
            <person name="Grigoriev I.V."/>
            <person name="U'Ren J.M."/>
        </authorList>
    </citation>
    <scope>NUCLEOTIDE SEQUENCE [LARGE SCALE GENOMIC DNA]</scope>
    <source>
        <strain evidence="1 2">ER1909</strain>
    </source>
</reference>
<name>A0ACC0DAV2_9PEZI</name>
<evidence type="ECO:0000313" key="2">
    <source>
        <dbReference type="Proteomes" id="UP001497680"/>
    </source>
</evidence>
<protein>
    <submittedName>
        <fullName evidence="1">Uncharacterized protein</fullName>
    </submittedName>
</protein>
<evidence type="ECO:0000313" key="1">
    <source>
        <dbReference type="EMBL" id="KAI6089884.1"/>
    </source>
</evidence>
<proteinExistence type="predicted"/>
<accession>A0ACC0DAV2</accession>
<sequence length="206" mass="23269">MSDNTPLLGEDADSAGYENQRQEPADNRKWKSGYDRAQIATSRFMNSRAKHWLILILIILDVAGILSDIFIALITCEIGIEHDAWVAPTRNALGIFSLSLSCVFLVELIMSVFADGWSYFSSWFHIFDAFVVVVGFAIDLFENNIAEEIASLIVILRLWRFVKIVDEFSVEASEQAEEQTGELRKRIQDLEARNAALEAQLLSHGR</sequence>
<organism evidence="1 2">
    <name type="scientific">Hypoxylon rubiginosum</name>
    <dbReference type="NCBI Taxonomy" id="110542"/>
    <lineage>
        <taxon>Eukaryota</taxon>
        <taxon>Fungi</taxon>
        <taxon>Dikarya</taxon>
        <taxon>Ascomycota</taxon>
        <taxon>Pezizomycotina</taxon>
        <taxon>Sordariomycetes</taxon>
        <taxon>Xylariomycetidae</taxon>
        <taxon>Xylariales</taxon>
        <taxon>Hypoxylaceae</taxon>
        <taxon>Hypoxylon</taxon>
    </lineage>
</organism>
<dbReference type="Proteomes" id="UP001497680">
    <property type="component" value="Unassembled WGS sequence"/>
</dbReference>
<keyword evidence="2" id="KW-1185">Reference proteome</keyword>
<comment type="caution">
    <text evidence="1">The sequence shown here is derived from an EMBL/GenBank/DDBJ whole genome shotgun (WGS) entry which is preliminary data.</text>
</comment>
<dbReference type="EMBL" id="MU394293">
    <property type="protein sequence ID" value="KAI6089884.1"/>
    <property type="molecule type" value="Genomic_DNA"/>
</dbReference>